<dbReference type="Pfam" id="PF14845">
    <property type="entry name" value="Glycohydro_20b2"/>
    <property type="match status" value="1"/>
</dbReference>
<keyword evidence="4 7" id="KW-0378">Hydrolase</keyword>
<evidence type="ECO:0000256" key="5">
    <source>
        <dbReference type="ARBA" id="ARBA00023180"/>
    </source>
</evidence>
<organism evidence="13 14">
    <name type="scientific">Halocaridina rubra</name>
    <name type="common">Hawaiian red shrimp</name>
    <dbReference type="NCBI Taxonomy" id="373956"/>
    <lineage>
        <taxon>Eukaryota</taxon>
        <taxon>Metazoa</taxon>
        <taxon>Ecdysozoa</taxon>
        <taxon>Arthropoda</taxon>
        <taxon>Crustacea</taxon>
        <taxon>Multicrustacea</taxon>
        <taxon>Malacostraca</taxon>
        <taxon>Eumalacostraca</taxon>
        <taxon>Eucarida</taxon>
        <taxon>Decapoda</taxon>
        <taxon>Pleocyemata</taxon>
        <taxon>Caridea</taxon>
        <taxon>Atyoidea</taxon>
        <taxon>Atyidae</taxon>
        <taxon>Halocaridina</taxon>
    </lineage>
</organism>
<dbReference type="EMBL" id="JAXCGZ010001959">
    <property type="protein sequence ID" value="KAK7084872.1"/>
    <property type="molecule type" value="Genomic_DNA"/>
</dbReference>
<feature type="disulfide bond" evidence="9">
    <location>
        <begin position="515"/>
        <end position="532"/>
    </location>
</feature>
<feature type="domain" description="Beta-hexosaminidase eukaryotic type N-terminal" evidence="12">
    <location>
        <begin position="30"/>
        <end position="153"/>
    </location>
</feature>
<dbReference type="Proteomes" id="UP001381693">
    <property type="component" value="Unassembled WGS sequence"/>
</dbReference>
<dbReference type="PRINTS" id="PR00738">
    <property type="entry name" value="GLHYDRLASE20"/>
</dbReference>
<evidence type="ECO:0000256" key="1">
    <source>
        <dbReference type="ARBA" id="ARBA00001231"/>
    </source>
</evidence>
<proteinExistence type="inferred from homology"/>
<keyword evidence="9" id="KW-1015">Disulfide bond</keyword>
<evidence type="ECO:0000256" key="9">
    <source>
        <dbReference type="PIRSR" id="PIRSR001093-2"/>
    </source>
</evidence>
<keyword evidence="5" id="KW-0325">Glycoprotein</keyword>
<dbReference type="CDD" id="cd06562">
    <property type="entry name" value="GH20_HexA_HexB-like"/>
    <property type="match status" value="1"/>
</dbReference>
<dbReference type="GO" id="GO:0004563">
    <property type="term" value="F:beta-N-acetylhexosaminidase activity"/>
    <property type="evidence" value="ECO:0007669"/>
    <property type="project" value="UniProtKB-EC"/>
</dbReference>
<dbReference type="SUPFAM" id="SSF51445">
    <property type="entry name" value="(Trans)glycosidases"/>
    <property type="match status" value="1"/>
</dbReference>
<dbReference type="GO" id="GO:0005764">
    <property type="term" value="C:lysosome"/>
    <property type="evidence" value="ECO:0007669"/>
    <property type="project" value="TreeGrafter"/>
</dbReference>
<evidence type="ECO:0000313" key="13">
    <source>
        <dbReference type="EMBL" id="KAK7084872.1"/>
    </source>
</evidence>
<name>A0AAN8XJV4_HALRR</name>
<keyword evidence="6 7" id="KW-0326">Glycosidase</keyword>
<dbReference type="InterPro" id="IPR017853">
    <property type="entry name" value="GH"/>
</dbReference>
<dbReference type="InterPro" id="IPR015883">
    <property type="entry name" value="Glyco_hydro_20_cat"/>
</dbReference>
<dbReference type="PANTHER" id="PTHR22600">
    <property type="entry name" value="BETA-HEXOSAMINIDASE"/>
    <property type="match status" value="1"/>
</dbReference>
<evidence type="ECO:0000256" key="3">
    <source>
        <dbReference type="ARBA" id="ARBA00022729"/>
    </source>
</evidence>
<dbReference type="InterPro" id="IPR029018">
    <property type="entry name" value="Hex-like_dom2"/>
</dbReference>
<dbReference type="Gene3D" id="3.20.20.80">
    <property type="entry name" value="Glycosidases"/>
    <property type="match status" value="1"/>
</dbReference>
<sequence>MWSEVLVLATLTVGLSMGGFPYITPSTGNVWPKPQMTETQETYMVIRPEKFKFSVVGHDCDILQEAINRYKRTMFSGPTSPTLNPVWRKDEKFNGFLDEVSLNLMAECEEYPHQYMDEQYQIKIDSSDAPGNGTIISQSIWGILRGLESFSQLLLPAGSDFNVNSTQVMDFPRFAHRGFMLDTSRHYLPIKKIKDHLELMAMNKFNIFHWHVVDDQSFPYVSERFPQLSELGSFTPIHQYSAQNISDIVEFARLRGIRVLPEFDTPGHTRSWGPGQPELLTSCYKDGKPDGTYGPIDPTLDGNYDFLTSLFEEITERFHDHYVHLGGDEVSFSCWESNPNITAYMEAHNITGDYAKLEEIYISKLLDIIANLPNKNGYLVWQEVFDNGVKIAADTIVHVWKSEHIPIGWKEELEKVTEAGYRTVLSSCWYLNYISYGDDWYKYYECDPQEFNGTDTQKQLILGGEACMWGEYVDGTNLIPRTWPRAAVVAEKLWSSSAHTNDTNAAAPRLEEHRCRLLDRGYQVQPFGPSYCLSDVDV</sequence>
<accession>A0AAN8XJV4</accession>
<protein>
    <recommendedName>
        <fullName evidence="7">Beta-hexosaminidase</fullName>
        <ecNumber evidence="7">3.2.1.52</ecNumber>
    </recommendedName>
</protein>
<dbReference type="FunFam" id="3.20.20.80:FF:000063">
    <property type="entry name" value="Beta-hexosaminidase"/>
    <property type="match status" value="1"/>
</dbReference>
<dbReference type="InterPro" id="IPR029019">
    <property type="entry name" value="HEX_eukaryotic_N"/>
</dbReference>
<comment type="catalytic activity">
    <reaction evidence="1 7">
        <text>Hydrolysis of terminal non-reducing N-acetyl-D-hexosamine residues in N-acetyl-beta-D-hexosaminides.</text>
        <dbReference type="EC" id="3.2.1.52"/>
    </reaction>
</comment>
<dbReference type="PANTHER" id="PTHR22600:SF21">
    <property type="entry name" value="BETA-HEXOSAMINIDASE A"/>
    <property type="match status" value="1"/>
</dbReference>
<evidence type="ECO:0000256" key="2">
    <source>
        <dbReference type="ARBA" id="ARBA00006285"/>
    </source>
</evidence>
<keyword evidence="3 10" id="KW-0732">Signal</keyword>
<dbReference type="PIRSF" id="PIRSF001093">
    <property type="entry name" value="B-hxosamndse_ab_euk"/>
    <property type="match status" value="1"/>
</dbReference>
<comment type="similarity">
    <text evidence="2 7">Belongs to the glycosyl hydrolase 20 family.</text>
</comment>
<evidence type="ECO:0000256" key="6">
    <source>
        <dbReference type="ARBA" id="ARBA00023295"/>
    </source>
</evidence>
<feature type="chain" id="PRO_5042927171" description="Beta-hexosaminidase" evidence="10">
    <location>
        <begin position="19"/>
        <end position="538"/>
    </location>
</feature>
<feature type="domain" description="Glycoside hydrolase family 20 catalytic" evidence="11">
    <location>
        <begin position="174"/>
        <end position="496"/>
    </location>
</feature>
<dbReference type="GO" id="GO:0030203">
    <property type="term" value="P:glycosaminoglycan metabolic process"/>
    <property type="evidence" value="ECO:0007669"/>
    <property type="project" value="TreeGrafter"/>
</dbReference>
<dbReference type="GO" id="GO:0005975">
    <property type="term" value="P:carbohydrate metabolic process"/>
    <property type="evidence" value="ECO:0007669"/>
    <property type="project" value="InterPro"/>
</dbReference>
<evidence type="ECO:0000259" key="11">
    <source>
        <dbReference type="Pfam" id="PF00728"/>
    </source>
</evidence>
<evidence type="ECO:0000256" key="4">
    <source>
        <dbReference type="ARBA" id="ARBA00022801"/>
    </source>
</evidence>
<dbReference type="EC" id="3.2.1.52" evidence="7"/>
<dbReference type="Gene3D" id="3.30.379.10">
    <property type="entry name" value="Chitobiase/beta-hexosaminidase domain 2-like"/>
    <property type="match status" value="1"/>
</dbReference>
<reference evidence="13 14" key="1">
    <citation type="submission" date="2023-11" db="EMBL/GenBank/DDBJ databases">
        <title>Halocaridina rubra genome assembly.</title>
        <authorList>
            <person name="Smith C."/>
        </authorList>
    </citation>
    <scope>NUCLEOTIDE SEQUENCE [LARGE SCALE GENOMIC DNA]</scope>
    <source>
        <strain evidence="13">EP-1</strain>
        <tissue evidence="13">Whole</tissue>
    </source>
</reference>
<feature type="active site" description="Proton donor" evidence="8">
    <location>
        <position position="329"/>
    </location>
</feature>
<evidence type="ECO:0000256" key="8">
    <source>
        <dbReference type="PIRSR" id="PIRSR001093-1"/>
    </source>
</evidence>
<feature type="disulfide bond" evidence="9">
    <location>
        <begin position="283"/>
        <end position="334"/>
    </location>
</feature>
<dbReference type="GO" id="GO:0016020">
    <property type="term" value="C:membrane"/>
    <property type="evidence" value="ECO:0007669"/>
    <property type="project" value="TreeGrafter"/>
</dbReference>
<keyword evidence="14" id="KW-1185">Reference proteome</keyword>
<dbReference type="SUPFAM" id="SSF55545">
    <property type="entry name" value="beta-N-acetylhexosaminidase-like domain"/>
    <property type="match status" value="1"/>
</dbReference>
<feature type="disulfide bond" evidence="9">
    <location>
        <begin position="60"/>
        <end position="108"/>
    </location>
</feature>
<dbReference type="AlphaFoldDB" id="A0AAN8XJV4"/>
<dbReference type="GO" id="GO:0006689">
    <property type="term" value="P:ganglioside catabolic process"/>
    <property type="evidence" value="ECO:0007669"/>
    <property type="project" value="TreeGrafter"/>
</dbReference>
<evidence type="ECO:0000313" key="14">
    <source>
        <dbReference type="Proteomes" id="UP001381693"/>
    </source>
</evidence>
<comment type="caution">
    <text evidence="13">The sequence shown here is derived from an EMBL/GenBank/DDBJ whole genome shotgun (WGS) entry which is preliminary data.</text>
</comment>
<evidence type="ECO:0000256" key="10">
    <source>
        <dbReference type="SAM" id="SignalP"/>
    </source>
</evidence>
<feature type="signal peptide" evidence="10">
    <location>
        <begin position="1"/>
        <end position="18"/>
    </location>
</feature>
<evidence type="ECO:0000256" key="7">
    <source>
        <dbReference type="PIRNR" id="PIRNR001093"/>
    </source>
</evidence>
<dbReference type="Pfam" id="PF00728">
    <property type="entry name" value="Glyco_hydro_20"/>
    <property type="match status" value="1"/>
</dbReference>
<gene>
    <name evidence="13" type="ORF">SK128_002486</name>
</gene>
<dbReference type="InterPro" id="IPR025705">
    <property type="entry name" value="Beta_hexosaminidase_sua/sub"/>
</dbReference>
<evidence type="ECO:0000259" key="12">
    <source>
        <dbReference type="Pfam" id="PF14845"/>
    </source>
</evidence>